<comment type="catalytic activity">
    <reaction evidence="4">
        <text>L-phenylalanyl-tRNA(Phe) + an N-terminal L-alpha-aminoacyl-[protein] = an N-terminal L-phenylalanyl-L-alpha-aminoacyl-[protein] + tRNA(Phe)</text>
        <dbReference type="Rhea" id="RHEA:43632"/>
        <dbReference type="Rhea" id="RHEA-COMP:9668"/>
        <dbReference type="Rhea" id="RHEA-COMP:9699"/>
        <dbReference type="Rhea" id="RHEA-COMP:10636"/>
        <dbReference type="Rhea" id="RHEA-COMP:10637"/>
        <dbReference type="ChEBI" id="CHEBI:78442"/>
        <dbReference type="ChEBI" id="CHEBI:78531"/>
        <dbReference type="ChEBI" id="CHEBI:78597"/>
        <dbReference type="ChEBI" id="CHEBI:83561"/>
        <dbReference type="EC" id="2.3.2.6"/>
    </reaction>
</comment>
<gene>
    <name evidence="4 5" type="primary">aat</name>
    <name evidence="5" type="ORF">Q8X39_02395</name>
</gene>
<dbReference type="InterPro" id="IPR016181">
    <property type="entry name" value="Acyl_CoA_acyltransferase"/>
</dbReference>
<dbReference type="GO" id="GO:0008914">
    <property type="term" value="F:leucyl-tRNA--protein transferase activity"/>
    <property type="evidence" value="ECO:0007669"/>
    <property type="project" value="UniProtKB-EC"/>
</dbReference>
<evidence type="ECO:0000256" key="2">
    <source>
        <dbReference type="ARBA" id="ARBA00022679"/>
    </source>
</evidence>
<comment type="subcellular location">
    <subcellularLocation>
        <location evidence="4">Cytoplasm</location>
    </subcellularLocation>
</comment>
<evidence type="ECO:0000256" key="4">
    <source>
        <dbReference type="HAMAP-Rule" id="MF_00688"/>
    </source>
</evidence>
<evidence type="ECO:0000256" key="3">
    <source>
        <dbReference type="ARBA" id="ARBA00023315"/>
    </source>
</evidence>
<comment type="catalytic activity">
    <reaction evidence="4">
        <text>N-terminal L-arginyl-[protein] + L-leucyl-tRNA(Leu) = N-terminal L-leucyl-L-arginyl-[protein] + tRNA(Leu) + H(+)</text>
        <dbReference type="Rhea" id="RHEA:50416"/>
        <dbReference type="Rhea" id="RHEA-COMP:9613"/>
        <dbReference type="Rhea" id="RHEA-COMP:9622"/>
        <dbReference type="Rhea" id="RHEA-COMP:12672"/>
        <dbReference type="Rhea" id="RHEA-COMP:12673"/>
        <dbReference type="ChEBI" id="CHEBI:15378"/>
        <dbReference type="ChEBI" id="CHEBI:64719"/>
        <dbReference type="ChEBI" id="CHEBI:78442"/>
        <dbReference type="ChEBI" id="CHEBI:78494"/>
        <dbReference type="ChEBI" id="CHEBI:133044"/>
        <dbReference type="EC" id="2.3.2.6"/>
    </reaction>
</comment>
<evidence type="ECO:0000313" key="6">
    <source>
        <dbReference type="Proteomes" id="UP001235760"/>
    </source>
</evidence>
<comment type="similarity">
    <text evidence="4">Belongs to the L/F-transferase family.</text>
</comment>
<dbReference type="PANTHER" id="PTHR30098:SF2">
    <property type="entry name" value="LEUCYL_PHENYLALANYL-TRNA--PROTEIN TRANSFERASE"/>
    <property type="match status" value="1"/>
</dbReference>
<name>A0ABT9FZ08_LEPDI</name>
<sequence length="252" mass="28020">MIWPFPPTSAALGPDSDAPGLLCAGGRLGVARLTLAYRQGIFPWYSAGQPVLWWTTDPRMVLQVANFRLHRSLRKALQRFLVTPGCEIRVDSAFERVMRHCSATPREGQQGTWIVDEVIDAYVRMHRAGRAHSFETWVDGELVGGLYGVNIGRMFYGESMFAHRTDASKFALAALVAFCRAHGIDWIDCQQETAHLASMGASPLPRARFERHLSAVVDLPAPESWSYDPANWSRLDLRTSPAGFITSTNDTA</sequence>
<proteinExistence type="inferred from homology"/>
<evidence type="ECO:0000256" key="1">
    <source>
        <dbReference type="ARBA" id="ARBA00022490"/>
    </source>
</evidence>
<dbReference type="InterPro" id="IPR042203">
    <property type="entry name" value="Leu/Phe-tRNA_Trfase_C"/>
</dbReference>
<reference evidence="5 6" key="1">
    <citation type="submission" date="2023-08" db="EMBL/GenBank/DDBJ databases">
        <authorList>
            <person name="Roldan D.M."/>
            <person name="Menes R.J."/>
        </authorList>
    </citation>
    <scope>NUCLEOTIDE SEQUENCE [LARGE SCALE GENOMIC DNA]</scope>
    <source>
        <strain evidence="5 6">CCM 2812</strain>
    </source>
</reference>
<accession>A0ABT9FZ08</accession>
<organism evidence="5 6">
    <name type="scientific">Leptothrix discophora</name>
    <dbReference type="NCBI Taxonomy" id="89"/>
    <lineage>
        <taxon>Bacteria</taxon>
        <taxon>Pseudomonadati</taxon>
        <taxon>Pseudomonadota</taxon>
        <taxon>Betaproteobacteria</taxon>
        <taxon>Burkholderiales</taxon>
        <taxon>Sphaerotilaceae</taxon>
        <taxon>Leptothrix</taxon>
    </lineage>
</organism>
<dbReference type="HAMAP" id="MF_00688">
    <property type="entry name" value="Leu_Phe_trans"/>
    <property type="match status" value="1"/>
</dbReference>
<dbReference type="Proteomes" id="UP001235760">
    <property type="component" value="Unassembled WGS sequence"/>
</dbReference>
<dbReference type="InterPro" id="IPR004616">
    <property type="entry name" value="Leu/Phe-tRNA_Trfase"/>
</dbReference>
<dbReference type="InterPro" id="IPR042221">
    <property type="entry name" value="Leu/Phe-tRNA_Trfase_N"/>
</dbReference>
<keyword evidence="1 4" id="KW-0963">Cytoplasm</keyword>
<dbReference type="Gene3D" id="3.40.630.70">
    <property type="entry name" value="Leucyl/phenylalanyl-tRNA-protein transferase, C-terminal domain"/>
    <property type="match status" value="1"/>
</dbReference>
<dbReference type="PANTHER" id="PTHR30098">
    <property type="entry name" value="LEUCYL/PHENYLALANYL-TRNA--PROTEIN TRANSFERASE"/>
    <property type="match status" value="1"/>
</dbReference>
<comment type="catalytic activity">
    <reaction evidence="4">
        <text>N-terminal L-lysyl-[protein] + L-leucyl-tRNA(Leu) = N-terminal L-leucyl-L-lysyl-[protein] + tRNA(Leu) + H(+)</text>
        <dbReference type="Rhea" id="RHEA:12340"/>
        <dbReference type="Rhea" id="RHEA-COMP:9613"/>
        <dbReference type="Rhea" id="RHEA-COMP:9622"/>
        <dbReference type="Rhea" id="RHEA-COMP:12670"/>
        <dbReference type="Rhea" id="RHEA-COMP:12671"/>
        <dbReference type="ChEBI" id="CHEBI:15378"/>
        <dbReference type="ChEBI" id="CHEBI:65249"/>
        <dbReference type="ChEBI" id="CHEBI:78442"/>
        <dbReference type="ChEBI" id="CHEBI:78494"/>
        <dbReference type="ChEBI" id="CHEBI:133043"/>
        <dbReference type="EC" id="2.3.2.6"/>
    </reaction>
</comment>
<dbReference type="EMBL" id="JAUZEE010000001">
    <property type="protein sequence ID" value="MDP4299473.1"/>
    <property type="molecule type" value="Genomic_DNA"/>
</dbReference>
<dbReference type="EC" id="2.3.2.6" evidence="4"/>
<keyword evidence="3 4" id="KW-0012">Acyltransferase</keyword>
<dbReference type="SUPFAM" id="SSF55729">
    <property type="entry name" value="Acyl-CoA N-acyltransferases (Nat)"/>
    <property type="match status" value="1"/>
</dbReference>
<dbReference type="Pfam" id="PF03588">
    <property type="entry name" value="Leu_Phe_trans"/>
    <property type="match status" value="1"/>
</dbReference>
<comment type="function">
    <text evidence="4">Functions in the N-end rule pathway of protein degradation where it conjugates Leu, Phe and, less efficiently, Met from aminoacyl-tRNAs to the N-termini of proteins containing an N-terminal arginine or lysine.</text>
</comment>
<protein>
    <recommendedName>
        <fullName evidence="4">Leucyl/phenylalanyl-tRNA--protein transferase</fullName>
        <ecNumber evidence="4">2.3.2.6</ecNumber>
    </recommendedName>
    <alternativeName>
        <fullName evidence="4">L/F-transferase</fullName>
    </alternativeName>
    <alternativeName>
        <fullName evidence="4">Leucyltransferase</fullName>
    </alternativeName>
    <alternativeName>
        <fullName evidence="4">Phenyalanyltransferase</fullName>
    </alternativeName>
</protein>
<dbReference type="NCBIfam" id="TIGR00667">
    <property type="entry name" value="aat"/>
    <property type="match status" value="1"/>
</dbReference>
<keyword evidence="6" id="KW-1185">Reference proteome</keyword>
<comment type="caution">
    <text evidence="5">The sequence shown here is derived from an EMBL/GenBank/DDBJ whole genome shotgun (WGS) entry which is preliminary data.</text>
</comment>
<evidence type="ECO:0000313" key="5">
    <source>
        <dbReference type="EMBL" id="MDP4299473.1"/>
    </source>
</evidence>
<keyword evidence="2 4" id="KW-0808">Transferase</keyword>
<dbReference type="Gene3D" id="3.30.70.3550">
    <property type="entry name" value="Leucyl/phenylalanyl-tRNA-protein transferase, N-terminal domain"/>
    <property type="match status" value="1"/>
</dbReference>